<sequence>MADDKAQLKKVVLYNTSADQEHAALSGKHHVLNLDDPQIDLDALDAKDFALQDLMATMLYYYHGKSVVNHLLLPGSVECDCGWSCDIDSKGYQNKNAMIYIGRDEDIVWLEVYLQDYDEDDGELRFPDMDVSYKVDNRGVWTKEKSTLGWGWNLSFCARKWDITAEVIACHILPVLVKKVKSA</sequence>
<accession>A0AAN8IL50</accession>
<proteinExistence type="predicted"/>
<name>A0AAN8IL50_9EURO</name>
<evidence type="ECO:0000313" key="1">
    <source>
        <dbReference type="EMBL" id="KAK5951877.1"/>
    </source>
</evidence>
<gene>
    <name evidence="1" type="ORF">OHC33_007170</name>
</gene>
<evidence type="ECO:0000313" key="2">
    <source>
        <dbReference type="Proteomes" id="UP001316803"/>
    </source>
</evidence>
<reference evidence="1 2" key="1">
    <citation type="submission" date="2022-12" db="EMBL/GenBank/DDBJ databases">
        <title>Genomic features and morphological characterization of a novel Knufia sp. strain isolated from spacecraft assembly facility.</title>
        <authorList>
            <person name="Teixeira M."/>
            <person name="Chander A.M."/>
            <person name="Stajich J.E."/>
            <person name="Venkateswaran K."/>
        </authorList>
    </citation>
    <scope>NUCLEOTIDE SEQUENCE [LARGE SCALE GENOMIC DNA]</scope>
    <source>
        <strain evidence="1 2">FJI-L2-BK-P2</strain>
    </source>
</reference>
<dbReference type="Proteomes" id="UP001316803">
    <property type="component" value="Unassembled WGS sequence"/>
</dbReference>
<organism evidence="1 2">
    <name type="scientific">Knufia fluminis</name>
    <dbReference type="NCBI Taxonomy" id="191047"/>
    <lineage>
        <taxon>Eukaryota</taxon>
        <taxon>Fungi</taxon>
        <taxon>Dikarya</taxon>
        <taxon>Ascomycota</taxon>
        <taxon>Pezizomycotina</taxon>
        <taxon>Eurotiomycetes</taxon>
        <taxon>Chaetothyriomycetidae</taxon>
        <taxon>Chaetothyriales</taxon>
        <taxon>Trichomeriaceae</taxon>
        <taxon>Knufia</taxon>
    </lineage>
</organism>
<comment type="caution">
    <text evidence="1">The sequence shown here is derived from an EMBL/GenBank/DDBJ whole genome shotgun (WGS) entry which is preliminary data.</text>
</comment>
<dbReference type="AlphaFoldDB" id="A0AAN8IL50"/>
<keyword evidence="2" id="KW-1185">Reference proteome</keyword>
<dbReference type="EMBL" id="JAKLMC020000018">
    <property type="protein sequence ID" value="KAK5951877.1"/>
    <property type="molecule type" value="Genomic_DNA"/>
</dbReference>
<protein>
    <submittedName>
        <fullName evidence="1">Uncharacterized protein</fullName>
    </submittedName>
</protein>